<reference evidence="1 2" key="1">
    <citation type="submission" date="2016-10" db="EMBL/GenBank/DDBJ databases">
        <title>The High Quality Genome of Vibrio splendidus K08M4.</title>
        <authorList>
            <person name="Wendling C."/>
            <person name="Chibani C.M."/>
            <person name="Hertel R."/>
            <person name="Sproer C."/>
            <person name="Bunk B."/>
            <person name="Overmann J."/>
            <person name="Roth O."/>
            <person name="Liesegang H."/>
        </authorList>
    </citation>
    <scope>NUCLEOTIDE SEQUENCE [LARGE SCALE GENOMIC DNA]</scope>
    <source>
        <strain evidence="1 2">K08M4</strain>
    </source>
</reference>
<keyword evidence="2" id="KW-1185">Reference proteome</keyword>
<dbReference type="AlphaFoldDB" id="A0AA34TT26"/>
<dbReference type="PROSITE" id="PS51257">
    <property type="entry name" value="PROKAR_LIPOPROTEIN"/>
    <property type="match status" value="1"/>
</dbReference>
<dbReference type="EMBL" id="CP017917">
    <property type="protein sequence ID" value="ARP40554.1"/>
    <property type="molecule type" value="Genomic_DNA"/>
</dbReference>
<evidence type="ECO:0000313" key="2">
    <source>
        <dbReference type="Proteomes" id="UP000194136"/>
    </source>
</evidence>
<evidence type="ECO:0000313" key="1">
    <source>
        <dbReference type="EMBL" id="ARP40554.1"/>
    </source>
</evidence>
<sequence length="226" mass="25801">MSFVKRTIISLRGRYIVKRIITIAVITAVSGCASTSPDNWVYSEKIDHFENSVFIESLYNDETENSGLTISCDKGGENEIFAKFITLKDEDYLLFPDIGVAKFDFVIDDFLSETTSGFYTYESQDKVFVGMSNKLPKRLLNAMGNQSLSKKHLHVRMRVNGVHIKVLKRAIDSHEDLITNEDILKWIRDNSTVQGVKHHFEKHVELKGFSKYIENYNGCSVSTNKD</sequence>
<name>A0AA34TT26_9VIBR</name>
<dbReference type="Proteomes" id="UP000194136">
    <property type="component" value="Chromosome 2"/>
</dbReference>
<gene>
    <name evidence="1" type="ORF">K08M4_38930</name>
</gene>
<organism evidence="1 2">
    <name type="scientific">Vibrio syngnathi</name>
    <dbReference type="NCBI Taxonomy" id="3034029"/>
    <lineage>
        <taxon>Bacteria</taxon>
        <taxon>Pseudomonadati</taxon>
        <taxon>Pseudomonadota</taxon>
        <taxon>Gammaproteobacteria</taxon>
        <taxon>Vibrionales</taxon>
        <taxon>Vibrionaceae</taxon>
        <taxon>Vibrio</taxon>
    </lineage>
</organism>
<dbReference type="RefSeq" id="WP_086051101.1">
    <property type="nucleotide sequence ID" value="NZ_CP017917.1"/>
</dbReference>
<dbReference type="KEGG" id="vsy:K08M4_38930"/>
<protein>
    <recommendedName>
        <fullName evidence="3">Lipoprotein</fullName>
    </recommendedName>
</protein>
<accession>A0AA34TT26</accession>
<evidence type="ECO:0008006" key="3">
    <source>
        <dbReference type="Google" id="ProtNLM"/>
    </source>
</evidence>
<proteinExistence type="predicted"/>